<proteinExistence type="predicted"/>
<name>A0ABM9A4C3_9VIBR</name>
<dbReference type="Gene3D" id="2.40.160.20">
    <property type="match status" value="1"/>
</dbReference>
<dbReference type="InterPro" id="IPR011250">
    <property type="entry name" value="OMP/PagP_B-barrel"/>
</dbReference>
<evidence type="ECO:0000313" key="2">
    <source>
        <dbReference type="EMBL" id="CAH0539652.1"/>
    </source>
</evidence>
<protein>
    <recommendedName>
        <fullName evidence="4">Outer membrane protein beta-barrel domain-containing protein</fullName>
    </recommendedName>
</protein>
<reference evidence="2" key="1">
    <citation type="submission" date="2021-11" db="EMBL/GenBank/DDBJ databases">
        <authorList>
            <person name="Rodrigo-Torres L."/>
            <person name="Arahal R. D."/>
            <person name="Lucena T."/>
        </authorList>
    </citation>
    <scope>NUCLEOTIDE SEQUENCE</scope>
    <source>
        <strain evidence="2">CECT 7928</strain>
    </source>
</reference>
<dbReference type="EMBL" id="CAKLDM010000002">
    <property type="protein sequence ID" value="CAH0539652.1"/>
    <property type="molecule type" value="Genomic_DNA"/>
</dbReference>
<organism evidence="2 3">
    <name type="scientific">Vibrio marisflavi CECT 7928</name>
    <dbReference type="NCBI Taxonomy" id="634439"/>
    <lineage>
        <taxon>Bacteria</taxon>
        <taxon>Pseudomonadati</taxon>
        <taxon>Pseudomonadota</taxon>
        <taxon>Gammaproteobacteria</taxon>
        <taxon>Vibrionales</taxon>
        <taxon>Vibrionaceae</taxon>
        <taxon>Vibrio</taxon>
    </lineage>
</organism>
<feature type="signal peptide" evidence="1">
    <location>
        <begin position="1"/>
        <end position="18"/>
    </location>
</feature>
<dbReference type="SUPFAM" id="SSF56925">
    <property type="entry name" value="OMPA-like"/>
    <property type="match status" value="1"/>
</dbReference>
<accession>A0ABM9A4C3</accession>
<keyword evidence="3" id="KW-1185">Reference proteome</keyword>
<dbReference type="Proteomes" id="UP000838748">
    <property type="component" value="Unassembled WGS sequence"/>
</dbReference>
<evidence type="ECO:0008006" key="4">
    <source>
        <dbReference type="Google" id="ProtNLM"/>
    </source>
</evidence>
<evidence type="ECO:0000256" key="1">
    <source>
        <dbReference type="SAM" id="SignalP"/>
    </source>
</evidence>
<dbReference type="RefSeq" id="WP_237361627.1">
    <property type="nucleotide sequence ID" value="NZ_CAKLDM010000002.1"/>
</dbReference>
<gene>
    <name evidence="2" type="ORF">VMF7928_02329</name>
</gene>
<evidence type="ECO:0000313" key="3">
    <source>
        <dbReference type="Proteomes" id="UP000838748"/>
    </source>
</evidence>
<keyword evidence="1" id="KW-0732">Signal</keyword>
<feature type="chain" id="PRO_5047316222" description="Outer membrane protein beta-barrel domain-containing protein" evidence="1">
    <location>
        <begin position="19"/>
        <end position="187"/>
    </location>
</feature>
<sequence length="187" mass="19582">MRKALIIGLAVASFGANAAEFNPYVNGHIGVTNNDNVFYSGTYATSTDDTGLGVSVGALTETAPQVQAGFEGSINYLGSANIRKRSGSNVFYDTVNNYAYDAAGVMKLDLNPAFYVIGKAGLSLQVMDDANFGGTNTDIVPLLAAGFGVNLNQQTSVNLIATKYFGDNGTGDTGEITSLMAGIQYRF</sequence>
<comment type="caution">
    <text evidence="2">The sequence shown here is derived from an EMBL/GenBank/DDBJ whole genome shotgun (WGS) entry which is preliminary data.</text>
</comment>